<dbReference type="PANTHER" id="PTHR42881">
    <property type="entry name" value="PROLYL ENDOPEPTIDASE"/>
    <property type="match status" value="1"/>
</dbReference>
<feature type="non-terminal residue" evidence="2">
    <location>
        <position position="1"/>
    </location>
</feature>
<organism evidence="2">
    <name type="scientific">marine metagenome</name>
    <dbReference type="NCBI Taxonomy" id="408172"/>
    <lineage>
        <taxon>unclassified sequences</taxon>
        <taxon>metagenomes</taxon>
        <taxon>ecological metagenomes</taxon>
    </lineage>
</organism>
<protein>
    <recommendedName>
        <fullName evidence="1">Peptidase S9A N-terminal domain-containing protein</fullName>
    </recommendedName>
</protein>
<dbReference type="PANTHER" id="PTHR42881:SF2">
    <property type="entry name" value="PROLYL ENDOPEPTIDASE"/>
    <property type="match status" value="1"/>
</dbReference>
<dbReference type="SUPFAM" id="SSF50993">
    <property type="entry name" value="Peptidase/esterase 'gauge' domain"/>
    <property type="match status" value="1"/>
</dbReference>
<reference evidence="2" key="1">
    <citation type="submission" date="2018-05" db="EMBL/GenBank/DDBJ databases">
        <authorList>
            <person name="Lanie J.A."/>
            <person name="Ng W.-L."/>
            <person name="Kazmierczak K.M."/>
            <person name="Andrzejewski T.M."/>
            <person name="Davidsen T.M."/>
            <person name="Wayne K.J."/>
            <person name="Tettelin H."/>
            <person name="Glass J.I."/>
            <person name="Rusch D."/>
            <person name="Podicherti R."/>
            <person name="Tsui H.-C.T."/>
            <person name="Winkler M.E."/>
        </authorList>
    </citation>
    <scope>NUCLEOTIDE SEQUENCE</scope>
</reference>
<dbReference type="InterPro" id="IPR051167">
    <property type="entry name" value="Prolyl_oligopep/macrocyclase"/>
</dbReference>
<dbReference type="AlphaFoldDB" id="A0A382XFN5"/>
<name>A0A382XFN5_9ZZZZ</name>
<dbReference type="InterPro" id="IPR023302">
    <property type="entry name" value="Pept_S9A_N"/>
</dbReference>
<feature type="non-terminal residue" evidence="2">
    <location>
        <position position="70"/>
    </location>
</feature>
<evidence type="ECO:0000259" key="1">
    <source>
        <dbReference type="Pfam" id="PF02897"/>
    </source>
</evidence>
<gene>
    <name evidence="2" type="ORF">METZ01_LOCUS422726</name>
</gene>
<dbReference type="Pfam" id="PF02897">
    <property type="entry name" value="Peptidase_S9_N"/>
    <property type="match status" value="1"/>
</dbReference>
<accession>A0A382XFN5</accession>
<dbReference type="Gene3D" id="3.40.50.1820">
    <property type="entry name" value="alpha/beta hydrolase"/>
    <property type="match status" value="1"/>
</dbReference>
<dbReference type="EMBL" id="UINC01167386">
    <property type="protein sequence ID" value="SVD69872.1"/>
    <property type="molecule type" value="Genomic_DNA"/>
</dbReference>
<sequence length="70" mass="8051">MTLIIRFFLLAILLAGCNQGYIKSLQYPNTKQDKGVIDTYFTTTVSDPYRWLEDDNSSETTAWVEAQNKI</sequence>
<evidence type="ECO:0000313" key="2">
    <source>
        <dbReference type="EMBL" id="SVD69872.1"/>
    </source>
</evidence>
<dbReference type="PROSITE" id="PS51257">
    <property type="entry name" value="PROKAR_LIPOPROTEIN"/>
    <property type="match status" value="1"/>
</dbReference>
<dbReference type="GO" id="GO:0005829">
    <property type="term" value="C:cytosol"/>
    <property type="evidence" value="ECO:0007669"/>
    <property type="project" value="TreeGrafter"/>
</dbReference>
<proteinExistence type="predicted"/>
<feature type="domain" description="Peptidase S9A N-terminal" evidence="1">
    <location>
        <begin position="28"/>
        <end position="70"/>
    </location>
</feature>
<dbReference type="InterPro" id="IPR029058">
    <property type="entry name" value="AB_hydrolase_fold"/>
</dbReference>
<dbReference type="GO" id="GO:0070012">
    <property type="term" value="F:oligopeptidase activity"/>
    <property type="evidence" value="ECO:0007669"/>
    <property type="project" value="TreeGrafter"/>
</dbReference>
<dbReference type="GO" id="GO:0004252">
    <property type="term" value="F:serine-type endopeptidase activity"/>
    <property type="evidence" value="ECO:0007669"/>
    <property type="project" value="InterPro"/>
</dbReference>